<keyword evidence="4 7" id="KW-0479">Metal-binding</keyword>
<evidence type="ECO:0000256" key="5">
    <source>
        <dbReference type="ARBA" id="ARBA00022842"/>
    </source>
</evidence>
<name>A0A2A8D170_9BACT</name>
<keyword evidence="13" id="KW-1185">Reference proteome</keyword>
<feature type="domain" description="Alpha-D-phosphohexomutase alpha/beta/alpha" evidence="9">
    <location>
        <begin position="11"/>
        <end position="142"/>
    </location>
</feature>
<evidence type="ECO:0000256" key="4">
    <source>
        <dbReference type="ARBA" id="ARBA00022723"/>
    </source>
</evidence>
<dbReference type="InterPro" id="IPR016055">
    <property type="entry name" value="A-D-PHexomutase_a/b/a-I/II/III"/>
</dbReference>
<sequence length="460" mass="49044">MSNGTLIASISGIRGIVGNGLDPSVLVRYASAYGTWAHRRAVADGRSPLIVVGRDARRSGPVCASIVMSTLQGMGCDVIDAGLATTPTVEMAVIEENAAGGIILSASHNPEEWNALKLLNERGEFLTPAEGEAVMQIADREDTDPAGVDALGTLREHDFLDMHVSRILDLDAIDADVIAGAGLTAVVDGVNSVGGVALPRLLHELGVEVIELNCEPTGRFAHPAEPRPQHLKGLTQKVKEEGADIGLAVDPDADRLALVDDQGRFILEELTQVIAADFWWQHHDGPFVTNLSSSRAIEDVATKYGQEVHRSAVGEINVVMTMRTSGAVLGGEGNGGVIVPDLHYGRDALAGAAIVLQHLATSGKTLAEIHDSMPSYEIAKDKLPLPDLDVDALLTRMATKYEEEDLSAVDGLKIDFPDSWVHMRPSNTEPILRVYAEASTVAKAQALADRFKQELSDMIG</sequence>
<keyword evidence="6" id="KW-0413">Isomerase</keyword>
<dbReference type="PANTHER" id="PTHR42946:SF1">
    <property type="entry name" value="PHOSPHOGLUCOMUTASE (ALPHA-D-GLUCOSE-1,6-BISPHOSPHATE-DEPENDENT)"/>
    <property type="match status" value="1"/>
</dbReference>
<dbReference type="GO" id="GO:0005975">
    <property type="term" value="P:carbohydrate metabolic process"/>
    <property type="evidence" value="ECO:0007669"/>
    <property type="project" value="InterPro"/>
</dbReference>
<dbReference type="EMBL" id="PDEQ01000002">
    <property type="protein sequence ID" value="PEN14553.1"/>
    <property type="molecule type" value="Genomic_DNA"/>
</dbReference>
<dbReference type="GO" id="GO:0004615">
    <property type="term" value="F:phosphomannomutase activity"/>
    <property type="evidence" value="ECO:0007669"/>
    <property type="project" value="TreeGrafter"/>
</dbReference>
<dbReference type="InterPro" id="IPR016066">
    <property type="entry name" value="A-D-PHexomutase_CS"/>
</dbReference>
<keyword evidence="5 7" id="KW-0460">Magnesium</keyword>
<dbReference type="GO" id="GO:0006048">
    <property type="term" value="P:UDP-N-acetylglucosamine biosynthetic process"/>
    <property type="evidence" value="ECO:0007669"/>
    <property type="project" value="TreeGrafter"/>
</dbReference>
<feature type="domain" description="Alpha-D-phosphohexomutase alpha/beta/alpha" evidence="10">
    <location>
        <begin position="173"/>
        <end position="263"/>
    </location>
</feature>
<dbReference type="OrthoDB" id="9806956at2"/>
<evidence type="ECO:0000313" key="12">
    <source>
        <dbReference type="EMBL" id="PEN14553.1"/>
    </source>
</evidence>
<dbReference type="AlphaFoldDB" id="A0A2A8D170"/>
<comment type="cofactor">
    <cofactor evidence="1">
        <name>Mg(2+)</name>
        <dbReference type="ChEBI" id="CHEBI:18420"/>
    </cofactor>
</comment>
<dbReference type="Pfam" id="PF00408">
    <property type="entry name" value="PGM_PMM_IV"/>
    <property type="match status" value="1"/>
</dbReference>
<reference evidence="12 13" key="1">
    <citation type="submission" date="2017-10" db="EMBL/GenBank/DDBJ databases">
        <title>Draft genome of Longibacter Salinarum.</title>
        <authorList>
            <person name="Goh K.M."/>
            <person name="Shamsir M.S."/>
            <person name="Lim S.W."/>
        </authorList>
    </citation>
    <scope>NUCLEOTIDE SEQUENCE [LARGE SCALE GENOMIC DNA]</scope>
    <source>
        <strain evidence="12 13">KCTC 52045</strain>
    </source>
</reference>
<dbReference type="PRINTS" id="PR00509">
    <property type="entry name" value="PGMPMM"/>
</dbReference>
<dbReference type="Pfam" id="PF02878">
    <property type="entry name" value="PGM_PMM_I"/>
    <property type="match status" value="1"/>
</dbReference>
<evidence type="ECO:0000259" key="10">
    <source>
        <dbReference type="Pfam" id="PF02879"/>
    </source>
</evidence>
<dbReference type="Pfam" id="PF02880">
    <property type="entry name" value="PGM_PMM_III"/>
    <property type="match status" value="1"/>
</dbReference>
<protein>
    <submittedName>
        <fullName evidence="12">Phosphoglucosamine mutase</fullName>
    </submittedName>
</protein>
<dbReference type="InterPro" id="IPR005843">
    <property type="entry name" value="A-D-PHexomutase_C"/>
</dbReference>
<dbReference type="PANTHER" id="PTHR42946">
    <property type="entry name" value="PHOSPHOHEXOSE MUTASE"/>
    <property type="match status" value="1"/>
</dbReference>
<proteinExistence type="inferred from homology"/>
<dbReference type="InterPro" id="IPR005846">
    <property type="entry name" value="A-D-PHexomutase_a/b/a-III"/>
</dbReference>
<organism evidence="12 13">
    <name type="scientific">Longibacter salinarum</name>
    <dbReference type="NCBI Taxonomy" id="1850348"/>
    <lineage>
        <taxon>Bacteria</taxon>
        <taxon>Pseudomonadati</taxon>
        <taxon>Rhodothermota</taxon>
        <taxon>Rhodothermia</taxon>
        <taxon>Rhodothermales</taxon>
        <taxon>Salisaetaceae</taxon>
        <taxon>Longibacter</taxon>
    </lineage>
</organism>
<comment type="similarity">
    <text evidence="2 7">Belongs to the phosphohexose mutase family.</text>
</comment>
<dbReference type="InterPro" id="IPR036900">
    <property type="entry name" value="A-D-PHexomutase_C_sf"/>
</dbReference>
<dbReference type="InterPro" id="IPR005844">
    <property type="entry name" value="A-D-PHexomutase_a/b/a-I"/>
</dbReference>
<evidence type="ECO:0000259" key="11">
    <source>
        <dbReference type="Pfam" id="PF02880"/>
    </source>
</evidence>
<evidence type="ECO:0000256" key="7">
    <source>
        <dbReference type="RuleBase" id="RU004326"/>
    </source>
</evidence>
<dbReference type="GO" id="GO:0005829">
    <property type="term" value="C:cytosol"/>
    <property type="evidence" value="ECO:0007669"/>
    <property type="project" value="TreeGrafter"/>
</dbReference>
<feature type="domain" description="Alpha-D-phosphohexomutase C-terminal" evidence="8">
    <location>
        <begin position="408"/>
        <end position="452"/>
    </location>
</feature>
<evidence type="ECO:0000313" key="13">
    <source>
        <dbReference type="Proteomes" id="UP000220102"/>
    </source>
</evidence>
<dbReference type="Gene3D" id="3.30.310.50">
    <property type="entry name" value="Alpha-D-phosphohexomutase, C-terminal domain"/>
    <property type="match status" value="1"/>
</dbReference>
<dbReference type="RefSeq" id="WP_098074726.1">
    <property type="nucleotide sequence ID" value="NZ_PDEQ01000002.1"/>
</dbReference>
<dbReference type="NCBIfam" id="TIGR03990">
    <property type="entry name" value="Arch_GlmM"/>
    <property type="match status" value="1"/>
</dbReference>
<feature type="domain" description="Alpha-D-phosphohexomutase alpha/beta/alpha" evidence="11">
    <location>
        <begin position="274"/>
        <end position="375"/>
    </location>
</feature>
<dbReference type="GO" id="GO:0008966">
    <property type="term" value="F:phosphoglucosamine mutase activity"/>
    <property type="evidence" value="ECO:0007669"/>
    <property type="project" value="InterPro"/>
</dbReference>
<dbReference type="PROSITE" id="PS00710">
    <property type="entry name" value="PGM_PMM"/>
    <property type="match status" value="1"/>
</dbReference>
<evidence type="ECO:0000256" key="3">
    <source>
        <dbReference type="ARBA" id="ARBA00022553"/>
    </source>
</evidence>
<dbReference type="Proteomes" id="UP000220102">
    <property type="component" value="Unassembled WGS sequence"/>
</dbReference>
<gene>
    <name evidence="12" type="primary">glmM</name>
    <name evidence="12" type="ORF">CRI94_05880</name>
</gene>
<dbReference type="Gene3D" id="3.40.120.10">
    <property type="entry name" value="Alpha-D-Glucose-1,6-Bisphosphate, subunit A, domain 3"/>
    <property type="match status" value="3"/>
</dbReference>
<evidence type="ECO:0000256" key="1">
    <source>
        <dbReference type="ARBA" id="ARBA00001946"/>
    </source>
</evidence>
<evidence type="ECO:0000256" key="2">
    <source>
        <dbReference type="ARBA" id="ARBA00010231"/>
    </source>
</evidence>
<keyword evidence="3" id="KW-0597">Phosphoprotein</keyword>
<dbReference type="SUPFAM" id="SSF55957">
    <property type="entry name" value="Phosphoglucomutase, C-terminal domain"/>
    <property type="match status" value="1"/>
</dbReference>
<dbReference type="InterPro" id="IPR005845">
    <property type="entry name" value="A-D-PHexomutase_a/b/a-II"/>
</dbReference>
<dbReference type="SUPFAM" id="SSF53738">
    <property type="entry name" value="Phosphoglucomutase, first 3 domains"/>
    <property type="match status" value="3"/>
</dbReference>
<dbReference type="InterPro" id="IPR024086">
    <property type="entry name" value="GlmM_arc-type"/>
</dbReference>
<evidence type="ECO:0000259" key="9">
    <source>
        <dbReference type="Pfam" id="PF02878"/>
    </source>
</evidence>
<evidence type="ECO:0000259" key="8">
    <source>
        <dbReference type="Pfam" id="PF00408"/>
    </source>
</evidence>
<accession>A0A2A8D170</accession>
<dbReference type="GO" id="GO:0009252">
    <property type="term" value="P:peptidoglycan biosynthetic process"/>
    <property type="evidence" value="ECO:0007669"/>
    <property type="project" value="TreeGrafter"/>
</dbReference>
<evidence type="ECO:0000256" key="6">
    <source>
        <dbReference type="ARBA" id="ARBA00023235"/>
    </source>
</evidence>
<dbReference type="GO" id="GO:0000287">
    <property type="term" value="F:magnesium ion binding"/>
    <property type="evidence" value="ECO:0007669"/>
    <property type="project" value="InterPro"/>
</dbReference>
<dbReference type="InterPro" id="IPR050060">
    <property type="entry name" value="Phosphoglucosamine_mutase"/>
</dbReference>
<dbReference type="InterPro" id="IPR005841">
    <property type="entry name" value="Alpha-D-phosphohexomutase_SF"/>
</dbReference>
<dbReference type="Pfam" id="PF02879">
    <property type="entry name" value="PGM_PMM_II"/>
    <property type="match status" value="1"/>
</dbReference>
<comment type="caution">
    <text evidence="12">The sequence shown here is derived from an EMBL/GenBank/DDBJ whole genome shotgun (WGS) entry which is preliminary data.</text>
</comment>